<name>A0AAD4ZN55_PRUDU</name>
<organism evidence="3 4">
    <name type="scientific">Prunus dulcis</name>
    <name type="common">Almond</name>
    <name type="synonym">Amygdalus dulcis</name>
    <dbReference type="NCBI Taxonomy" id="3755"/>
    <lineage>
        <taxon>Eukaryota</taxon>
        <taxon>Viridiplantae</taxon>
        <taxon>Streptophyta</taxon>
        <taxon>Embryophyta</taxon>
        <taxon>Tracheophyta</taxon>
        <taxon>Spermatophyta</taxon>
        <taxon>Magnoliopsida</taxon>
        <taxon>eudicotyledons</taxon>
        <taxon>Gunneridae</taxon>
        <taxon>Pentapetalae</taxon>
        <taxon>rosids</taxon>
        <taxon>fabids</taxon>
        <taxon>Rosales</taxon>
        <taxon>Rosaceae</taxon>
        <taxon>Amygdaloideae</taxon>
        <taxon>Amygdaleae</taxon>
        <taxon>Prunus</taxon>
    </lineage>
</organism>
<feature type="region of interest" description="Disordered" evidence="1">
    <location>
        <begin position="307"/>
        <end position="342"/>
    </location>
</feature>
<dbReference type="AlphaFoldDB" id="A0AAD4ZN55"/>
<evidence type="ECO:0000313" key="4">
    <source>
        <dbReference type="Proteomes" id="UP001054821"/>
    </source>
</evidence>
<protein>
    <recommendedName>
        <fullName evidence="2">DUF1985 domain-containing protein</fullName>
    </recommendedName>
</protein>
<keyword evidence="4" id="KW-1185">Reference proteome</keyword>
<feature type="compositionally biased region" description="Basic and acidic residues" evidence="1">
    <location>
        <begin position="563"/>
        <end position="572"/>
    </location>
</feature>
<dbReference type="Proteomes" id="UP001054821">
    <property type="component" value="Chromosome 1"/>
</dbReference>
<dbReference type="EMBL" id="JAJFAZ020000001">
    <property type="protein sequence ID" value="KAI5351133.1"/>
    <property type="molecule type" value="Genomic_DNA"/>
</dbReference>
<dbReference type="PANTHER" id="PTHR48449">
    <property type="entry name" value="DUF1985 DOMAIN-CONTAINING PROTEIN"/>
    <property type="match status" value="1"/>
</dbReference>
<evidence type="ECO:0000259" key="2">
    <source>
        <dbReference type="Pfam" id="PF09331"/>
    </source>
</evidence>
<accession>A0AAD4ZN55</accession>
<dbReference type="InterPro" id="IPR015410">
    <property type="entry name" value="DUF1985"/>
</dbReference>
<evidence type="ECO:0000256" key="1">
    <source>
        <dbReference type="SAM" id="MobiDB-lite"/>
    </source>
</evidence>
<reference evidence="3 4" key="1">
    <citation type="journal article" date="2022" name="G3 (Bethesda)">
        <title>Whole-genome sequence and methylome profiling of the almond [Prunus dulcis (Mill.) D.A. Webb] cultivar 'Nonpareil'.</title>
        <authorList>
            <person name="D'Amico-Willman K.M."/>
            <person name="Ouma W.Z."/>
            <person name="Meulia T."/>
            <person name="Sideli G.M."/>
            <person name="Gradziel T.M."/>
            <person name="Fresnedo-Ramirez J."/>
        </authorList>
    </citation>
    <scope>NUCLEOTIDE SEQUENCE [LARGE SCALE GENOMIC DNA]</scope>
    <source>
        <strain evidence="3">Clone GOH B32 T37-40</strain>
    </source>
</reference>
<dbReference type="PANTHER" id="PTHR48449:SF1">
    <property type="entry name" value="DUF1985 DOMAIN-CONTAINING PROTEIN"/>
    <property type="match status" value="1"/>
</dbReference>
<comment type="caution">
    <text evidence="3">The sequence shown here is derived from an EMBL/GenBank/DDBJ whole genome shotgun (WGS) entry which is preliminary data.</text>
</comment>
<feature type="region of interest" description="Disordered" evidence="1">
    <location>
        <begin position="554"/>
        <end position="574"/>
    </location>
</feature>
<sequence>MIAEEQKFQGKALSLSHTKTTITTIKEKFTEQQLQMFEKSCFGHLLRIEDLKWTSPIVHGLLLRKADPKTVSQLNGIKFIVGNKVIQFTAQQFCIVTGLRFGNLPFIPIPTNENCSLKRKYFANDKTVNLLELEKAFLKCDDVDDVLKLGFVYFVVFVLLGSEKHVHIDMRYLKLAEDLEDFGKYPWGAVCYAKTNASLLRALCADYQRVKVPTKTAKTKKSGKKPTTTATGRPREYHLKDNAYIPRLLHWRSNSSPLFYELMSQVFENREVDVQLLRPSVMDKQQPYWTWGDSADNTEELVDLLGDDAEQKTGTSASVEEKDKDIDETASLPSSSKGTVASRELRTLKRDFERTKDELTKVALSNRALRDRVHQLEDKVRKESMKVEKEFEKNKMCVEDFRNTLASMEHYFKLEIEQLKKQNGGVNEAGEGHEDLGSPHMNEGGNNDLSPLHAYVSPPTEPAVMETQVLGDGAEPSAAMVVEEAEMAASVPHLQVHEAAEHAQSEKLPTPEDVAGCDEICQRVLSLLEDWKITKSMPSGGSMNPPSLPTVTMAGDEEGSSSVEKKEVEGKGCRQKRPAQTLLSPFTDPLRKKRTMSVSAATATPPCFDPSKSLPIEDVKAVIEFCTAWKSDIMLRFFTFEFQSSSYSTIAEVQLESFSVGANFFYRLVDETEWISSRVNM</sequence>
<feature type="region of interest" description="Disordered" evidence="1">
    <location>
        <begin position="215"/>
        <end position="235"/>
    </location>
</feature>
<dbReference type="Pfam" id="PF09331">
    <property type="entry name" value="DUF1985"/>
    <property type="match status" value="1"/>
</dbReference>
<feature type="domain" description="DUF1985" evidence="2">
    <location>
        <begin position="76"/>
        <end position="194"/>
    </location>
</feature>
<evidence type="ECO:0000313" key="3">
    <source>
        <dbReference type="EMBL" id="KAI5351133.1"/>
    </source>
</evidence>
<proteinExistence type="predicted"/>
<gene>
    <name evidence="3" type="ORF">L3X38_004024</name>
</gene>